<feature type="compositionally biased region" description="Basic residues" evidence="1">
    <location>
        <begin position="154"/>
        <end position="176"/>
    </location>
</feature>
<dbReference type="AlphaFoldDB" id="A0AAE0E6K0"/>
<feature type="compositionally biased region" description="Polar residues" evidence="1">
    <location>
        <begin position="194"/>
        <end position="205"/>
    </location>
</feature>
<evidence type="ECO:0000313" key="4">
    <source>
        <dbReference type="Proteomes" id="UP001281410"/>
    </source>
</evidence>
<protein>
    <recommendedName>
        <fullName evidence="2">Retrotransposon gag domain-containing protein</fullName>
    </recommendedName>
</protein>
<dbReference type="Pfam" id="PF03732">
    <property type="entry name" value="Retrotrans_gag"/>
    <property type="match status" value="1"/>
</dbReference>
<dbReference type="InterPro" id="IPR005162">
    <property type="entry name" value="Retrotrans_gag_dom"/>
</dbReference>
<reference evidence="3" key="1">
    <citation type="journal article" date="2023" name="Plant J.">
        <title>Genome sequences and population genomics provide insights into the demographic history, inbreeding, and mutation load of two 'living fossil' tree species of Dipteronia.</title>
        <authorList>
            <person name="Feng Y."/>
            <person name="Comes H.P."/>
            <person name="Chen J."/>
            <person name="Zhu S."/>
            <person name="Lu R."/>
            <person name="Zhang X."/>
            <person name="Li P."/>
            <person name="Qiu J."/>
            <person name="Olsen K.M."/>
            <person name="Qiu Y."/>
        </authorList>
    </citation>
    <scope>NUCLEOTIDE SEQUENCE</scope>
    <source>
        <strain evidence="3">NBL</strain>
    </source>
</reference>
<dbReference type="Proteomes" id="UP001281410">
    <property type="component" value="Unassembled WGS sequence"/>
</dbReference>
<accession>A0AAE0E6K0</accession>
<organism evidence="3 4">
    <name type="scientific">Dipteronia sinensis</name>
    <dbReference type="NCBI Taxonomy" id="43782"/>
    <lineage>
        <taxon>Eukaryota</taxon>
        <taxon>Viridiplantae</taxon>
        <taxon>Streptophyta</taxon>
        <taxon>Embryophyta</taxon>
        <taxon>Tracheophyta</taxon>
        <taxon>Spermatophyta</taxon>
        <taxon>Magnoliopsida</taxon>
        <taxon>eudicotyledons</taxon>
        <taxon>Gunneridae</taxon>
        <taxon>Pentapetalae</taxon>
        <taxon>rosids</taxon>
        <taxon>malvids</taxon>
        <taxon>Sapindales</taxon>
        <taxon>Sapindaceae</taxon>
        <taxon>Hippocastanoideae</taxon>
        <taxon>Acereae</taxon>
        <taxon>Dipteronia</taxon>
    </lineage>
</organism>
<keyword evidence="4" id="KW-1185">Reference proteome</keyword>
<evidence type="ECO:0000259" key="2">
    <source>
        <dbReference type="Pfam" id="PF03732"/>
    </source>
</evidence>
<name>A0AAE0E6K0_9ROSI</name>
<comment type="caution">
    <text evidence="3">The sequence shown here is derived from an EMBL/GenBank/DDBJ whole genome shotgun (WGS) entry which is preliminary data.</text>
</comment>
<feature type="compositionally biased region" description="Basic and acidic residues" evidence="1">
    <location>
        <begin position="177"/>
        <end position="191"/>
    </location>
</feature>
<feature type="compositionally biased region" description="Basic and acidic residues" evidence="1">
    <location>
        <begin position="208"/>
        <end position="219"/>
    </location>
</feature>
<proteinExistence type="predicted"/>
<sequence>MWDMEQYFKATRIPKREHVSITSMYLSGDANLWWGTRMSDDLSDGMHSIVVWESLKKELNDQILPCNTSWLARENLKRLKQTRSVRDYVKEFSSLKLDIQNMSEEDKLFNLFSGLQTWAHAELKRQGVKDIHSAMVAAEGLVNFRMSNSTPSNAKKKKPTNGKKGKNKNMKKKHEGKKKECETSKGNDQHQNKGKPQTQSLSYESSAVDEHHLGGEANL</sequence>
<feature type="region of interest" description="Disordered" evidence="1">
    <location>
        <begin position="146"/>
        <end position="219"/>
    </location>
</feature>
<evidence type="ECO:0000256" key="1">
    <source>
        <dbReference type="SAM" id="MobiDB-lite"/>
    </source>
</evidence>
<evidence type="ECO:0000313" key="3">
    <source>
        <dbReference type="EMBL" id="KAK3212330.1"/>
    </source>
</evidence>
<gene>
    <name evidence="3" type="ORF">Dsin_017036</name>
</gene>
<feature type="domain" description="Retrotransposon gag" evidence="2">
    <location>
        <begin position="21"/>
        <end position="116"/>
    </location>
</feature>
<dbReference type="EMBL" id="JANJYJ010000005">
    <property type="protein sequence ID" value="KAK3212330.1"/>
    <property type="molecule type" value="Genomic_DNA"/>
</dbReference>